<evidence type="ECO:0000256" key="1">
    <source>
        <dbReference type="SAM" id="MobiDB-lite"/>
    </source>
</evidence>
<gene>
    <name evidence="2" type="ORF">BU14_0340s0006</name>
</gene>
<evidence type="ECO:0000313" key="3">
    <source>
        <dbReference type="Proteomes" id="UP000218209"/>
    </source>
</evidence>
<feature type="compositionally biased region" description="Basic residues" evidence="1">
    <location>
        <begin position="261"/>
        <end position="273"/>
    </location>
</feature>
<accession>A0A1X6NY26</accession>
<feature type="compositionally biased region" description="Low complexity" evidence="1">
    <location>
        <begin position="106"/>
        <end position="135"/>
    </location>
</feature>
<dbReference type="Proteomes" id="UP000218209">
    <property type="component" value="Unassembled WGS sequence"/>
</dbReference>
<keyword evidence="3" id="KW-1185">Reference proteome</keyword>
<proteinExistence type="predicted"/>
<feature type="compositionally biased region" description="Basic residues" evidence="1">
    <location>
        <begin position="136"/>
        <end position="145"/>
    </location>
</feature>
<organism evidence="2 3">
    <name type="scientific">Porphyra umbilicalis</name>
    <name type="common">Purple laver</name>
    <name type="synonym">Red alga</name>
    <dbReference type="NCBI Taxonomy" id="2786"/>
    <lineage>
        <taxon>Eukaryota</taxon>
        <taxon>Rhodophyta</taxon>
        <taxon>Bangiophyceae</taxon>
        <taxon>Bangiales</taxon>
        <taxon>Bangiaceae</taxon>
        <taxon>Porphyra</taxon>
    </lineage>
</organism>
<dbReference type="EMBL" id="KV918991">
    <property type="protein sequence ID" value="OSX73521.1"/>
    <property type="molecule type" value="Genomic_DNA"/>
</dbReference>
<evidence type="ECO:0000313" key="2">
    <source>
        <dbReference type="EMBL" id="OSX73521.1"/>
    </source>
</evidence>
<feature type="compositionally biased region" description="Basic and acidic residues" evidence="1">
    <location>
        <begin position="209"/>
        <end position="227"/>
    </location>
</feature>
<sequence length="273" mass="29952">MTAESLWCQERLAFRVGNMRISCTSRLWFVIAVTVWGRCRADQHVHKPACMRHPWWSPRKKQPQPHRRSSLLPCHVESCVRPVVPAARVVAADRGRRHPSALPRRAATSSPPVTPVAVETTAAAPSTCTSAQQRPTRPRMPKRHPPPAARRSPPPADHQPPHCTYPALAPSAQRLPDTTGSRDCHCRGGVSRWQLPSTILGVSSVATAVDRDDGGGRRGGAEADGVREVAPANLEEGGRAPDSTRPGLSRWLVTKAPTTSRRQRRGRPTRTTR</sequence>
<protein>
    <submittedName>
        <fullName evidence="2">Uncharacterized protein</fullName>
    </submittedName>
</protein>
<feature type="region of interest" description="Disordered" evidence="1">
    <location>
        <begin position="91"/>
        <end position="183"/>
    </location>
</feature>
<name>A0A1X6NY26_PORUM</name>
<dbReference type="AlphaFoldDB" id="A0A1X6NY26"/>
<feature type="compositionally biased region" description="Pro residues" evidence="1">
    <location>
        <begin position="146"/>
        <end position="158"/>
    </location>
</feature>
<reference evidence="2 3" key="1">
    <citation type="submission" date="2017-03" db="EMBL/GenBank/DDBJ databases">
        <title>WGS assembly of Porphyra umbilicalis.</title>
        <authorList>
            <person name="Brawley S.H."/>
            <person name="Blouin N.A."/>
            <person name="Ficko-Blean E."/>
            <person name="Wheeler G.L."/>
            <person name="Lohr M."/>
            <person name="Goodson H.V."/>
            <person name="Jenkins J.W."/>
            <person name="Blaby-Haas C.E."/>
            <person name="Helliwell K.E."/>
            <person name="Chan C."/>
            <person name="Marriage T."/>
            <person name="Bhattacharya D."/>
            <person name="Klein A.S."/>
            <person name="Badis Y."/>
            <person name="Brodie J."/>
            <person name="Cao Y."/>
            <person name="Collen J."/>
            <person name="Dittami S.M."/>
            <person name="Gachon C.M."/>
            <person name="Green B.R."/>
            <person name="Karpowicz S."/>
            <person name="Kim J.W."/>
            <person name="Kudahl U."/>
            <person name="Lin S."/>
            <person name="Michel G."/>
            <person name="Mittag M."/>
            <person name="Olson B.J."/>
            <person name="Pangilinan J."/>
            <person name="Peng Y."/>
            <person name="Qiu H."/>
            <person name="Shu S."/>
            <person name="Singer J.T."/>
            <person name="Smith A.G."/>
            <person name="Sprecher B.N."/>
            <person name="Wagner V."/>
            <person name="Wang W."/>
            <person name="Wang Z.-Y."/>
            <person name="Yan J."/>
            <person name="Yarish C."/>
            <person name="Zoeuner-Riek S."/>
            <person name="Zhuang Y."/>
            <person name="Zou Y."/>
            <person name="Lindquist E.A."/>
            <person name="Grimwood J."/>
            <person name="Barry K."/>
            <person name="Rokhsar D.S."/>
            <person name="Schmutz J."/>
            <person name="Stiller J.W."/>
            <person name="Grossman A.R."/>
            <person name="Prochnik S.E."/>
        </authorList>
    </citation>
    <scope>NUCLEOTIDE SEQUENCE [LARGE SCALE GENOMIC DNA]</scope>
    <source>
        <strain evidence="2">4086291</strain>
    </source>
</reference>
<feature type="region of interest" description="Disordered" evidence="1">
    <location>
        <begin position="209"/>
        <end position="273"/>
    </location>
</feature>